<accession>U1NBJ0</accession>
<reference evidence="1 2" key="1">
    <citation type="journal article" date="2013" name="PLoS ONE">
        <title>Assembly-driven community genomics of a hypersaline microbial ecosystem.</title>
        <authorList>
            <person name="Podell S."/>
            <person name="Ugalde J.A."/>
            <person name="Narasingarao P."/>
            <person name="Banfield J.F."/>
            <person name="Heidelberg K.B."/>
            <person name="Allen E.E."/>
        </authorList>
    </citation>
    <scope>NUCLEOTIDE SEQUENCE [LARGE SCALE GENOMIC DNA]</scope>
    <source>
        <strain evidence="2">J07HQW2</strain>
    </source>
</reference>
<dbReference type="STRING" id="1238425.J07HQW2_00437"/>
<organism evidence="1 2">
    <name type="scientific">Haloquadratum walsbyi J07HQW2</name>
    <dbReference type="NCBI Taxonomy" id="1238425"/>
    <lineage>
        <taxon>Archaea</taxon>
        <taxon>Methanobacteriati</taxon>
        <taxon>Methanobacteriota</taxon>
        <taxon>Stenosarchaea group</taxon>
        <taxon>Halobacteria</taxon>
        <taxon>Halobacteriales</taxon>
        <taxon>Haloferacaceae</taxon>
        <taxon>Haloquadratum</taxon>
    </lineage>
</organism>
<name>U1NBJ0_9EURY</name>
<dbReference type="EMBL" id="KE356561">
    <property type="protein sequence ID" value="ERG94003.1"/>
    <property type="molecule type" value="Genomic_DNA"/>
</dbReference>
<dbReference type="HOGENOM" id="CLU_2875027_0_0_2"/>
<sequence>MNMSEDNITGAPDTKDEYQDIINILDEIIEERLYKFLGEGRIRNKTAESSHPIYEADRASDQS</sequence>
<dbReference type="AlphaFoldDB" id="U1NBJ0"/>
<gene>
    <name evidence="1" type="ORF">J07HQW2_00437</name>
</gene>
<proteinExistence type="predicted"/>
<evidence type="ECO:0000313" key="1">
    <source>
        <dbReference type="EMBL" id="ERG94003.1"/>
    </source>
</evidence>
<protein>
    <submittedName>
        <fullName evidence="1">Uncharacterized protein</fullName>
    </submittedName>
</protein>
<dbReference type="Proteomes" id="UP000030710">
    <property type="component" value="Unassembled WGS sequence"/>
</dbReference>
<evidence type="ECO:0000313" key="2">
    <source>
        <dbReference type="Proteomes" id="UP000030710"/>
    </source>
</evidence>